<dbReference type="InterPro" id="IPR018200">
    <property type="entry name" value="USP_CS"/>
</dbReference>
<dbReference type="InterPro" id="IPR029071">
    <property type="entry name" value="Ubiquitin-like_domsf"/>
</dbReference>
<evidence type="ECO:0000256" key="3">
    <source>
        <dbReference type="ARBA" id="ARBA00022786"/>
    </source>
</evidence>
<dbReference type="GO" id="GO:0004843">
    <property type="term" value="F:cysteine-type deubiquitinase activity"/>
    <property type="evidence" value="ECO:0007669"/>
    <property type="project" value="UniProtKB-UniRule"/>
</dbReference>
<keyword evidence="3 6" id="KW-0833">Ubl conjugation pathway</keyword>
<evidence type="ECO:0000259" key="8">
    <source>
        <dbReference type="PROSITE" id="PS50235"/>
    </source>
</evidence>
<evidence type="ECO:0000259" key="7">
    <source>
        <dbReference type="PROSITE" id="PS50053"/>
    </source>
</evidence>
<keyword evidence="10" id="KW-1185">Reference proteome</keyword>
<dbReference type="CDD" id="cd16104">
    <property type="entry name" value="Ubl_USP14_like"/>
    <property type="match status" value="1"/>
</dbReference>
<dbReference type="InterPro" id="IPR001394">
    <property type="entry name" value="Peptidase_C19_UCH"/>
</dbReference>
<dbReference type="EMBL" id="SGPK01000244">
    <property type="protein sequence ID" value="THH05676.1"/>
    <property type="molecule type" value="Genomic_DNA"/>
</dbReference>
<comment type="caution">
    <text evidence="9">The sequence shown here is derived from an EMBL/GenBank/DDBJ whole genome shotgun (WGS) entry which is preliminary data.</text>
</comment>
<feature type="domain" description="USP" evidence="8">
    <location>
        <begin position="105"/>
        <end position="555"/>
    </location>
</feature>
<protein>
    <recommendedName>
        <fullName evidence="6">Ubiquitin carboxyl-terminal hydrolase</fullName>
        <ecNumber evidence="6">3.4.19.12</ecNumber>
    </recommendedName>
</protein>
<keyword evidence="4 6" id="KW-0378">Hydrolase</keyword>
<dbReference type="PROSITE" id="PS50235">
    <property type="entry name" value="USP_3"/>
    <property type="match status" value="1"/>
</dbReference>
<evidence type="ECO:0000313" key="9">
    <source>
        <dbReference type="EMBL" id="THH05676.1"/>
    </source>
</evidence>
<name>A0A4S4L2T4_9AGAM</name>
<dbReference type="GO" id="GO:0016579">
    <property type="term" value="P:protein deubiquitination"/>
    <property type="evidence" value="ECO:0007669"/>
    <property type="project" value="InterPro"/>
</dbReference>
<evidence type="ECO:0000313" key="10">
    <source>
        <dbReference type="Proteomes" id="UP000308199"/>
    </source>
</evidence>
<accession>A0A4S4L2T4</accession>
<dbReference type="Gene3D" id="3.90.70.10">
    <property type="entry name" value="Cysteine proteinases"/>
    <property type="match status" value="1"/>
</dbReference>
<dbReference type="EC" id="3.4.19.12" evidence="6"/>
<dbReference type="InterPro" id="IPR044635">
    <property type="entry name" value="UBP14-like"/>
</dbReference>
<evidence type="ECO:0000256" key="1">
    <source>
        <dbReference type="ARBA" id="ARBA00000707"/>
    </source>
</evidence>
<dbReference type="GO" id="GO:0070628">
    <property type="term" value="F:proteasome binding"/>
    <property type="evidence" value="ECO:0007669"/>
    <property type="project" value="TreeGrafter"/>
</dbReference>
<feature type="domain" description="Ubiquitin-like" evidence="7">
    <location>
        <begin position="4"/>
        <end position="73"/>
    </location>
</feature>
<dbReference type="GO" id="GO:0061136">
    <property type="term" value="P:regulation of proteasomal protein catabolic process"/>
    <property type="evidence" value="ECO:0007669"/>
    <property type="project" value="TreeGrafter"/>
</dbReference>
<dbReference type="PROSITE" id="PS00972">
    <property type="entry name" value="USP_1"/>
    <property type="match status" value="1"/>
</dbReference>
<proteinExistence type="inferred from homology"/>
<comment type="similarity">
    <text evidence="6">Belongs to the peptidase C19 family.</text>
</comment>
<dbReference type="GO" id="GO:0043161">
    <property type="term" value="P:proteasome-mediated ubiquitin-dependent protein catabolic process"/>
    <property type="evidence" value="ECO:0007669"/>
    <property type="project" value="InterPro"/>
</dbReference>
<dbReference type="InterPro" id="IPR028889">
    <property type="entry name" value="USP"/>
</dbReference>
<comment type="catalytic activity">
    <reaction evidence="1 6">
        <text>Thiol-dependent hydrolysis of ester, thioester, amide, peptide and isopeptide bonds formed by the C-terminal Gly of ubiquitin (a 76-residue protein attached to proteins as an intracellular targeting signal).</text>
        <dbReference type="EC" id="3.4.19.12"/>
    </reaction>
</comment>
<dbReference type="SUPFAM" id="SSF54236">
    <property type="entry name" value="Ubiquitin-like"/>
    <property type="match status" value="1"/>
</dbReference>
<organism evidence="9 10">
    <name type="scientific">Phellinidium pouzarii</name>
    <dbReference type="NCBI Taxonomy" id="167371"/>
    <lineage>
        <taxon>Eukaryota</taxon>
        <taxon>Fungi</taxon>
        <taxon>Dikarya</taxon>
        <taxon>Basidiomycota</taxon>
        <taxon>Agaricomycotina</taxon>
        <taxon>Agaricomycetes</taxon>
        <taxon>Hymenochaetales</taxon>
        <taxon>Hymenochaetaceae</taxon>
        <taxon>Phellinidium</taxon>
    </lineage>
</organism>
<dbReference type="PROSITE" id="PS00973">
    <property type="entry name" value="USP_2"/>
    <property type="match status" value="1"/>
</dbReference>
<dbReference type="InterPro" id="IPR038765">
    <property type="entry name" value="Papain-like_cys_pep_sf"/>
</dbReference>
<reference evidence="9 10" key="1">
    <citation type="submission" date="2019-02" db="EMBL/GenBank/DDBJ databases">
        <title>Genome sequencing of the rare red list fungi Phellinidium pouzarii.</title>
        <authorList>
            <person name="Buettner E."/>
            <person name="Kellner H."/>
        </authorList>
    </citation>
    <scope>NUCLEOTIDE SEQUENCE [LARGE SCALE GENOMIC DNA]</scope>
    <source>
        <strain evidence="9 10">DSM 108285</strain>
    </source>
</reference>
<dbReference type="PANTHER" id="PTHR43982:SF1">
    <property type="entry name" value="UBIQUITIN CARBOXYL-TERMINAL HYDROLASE 14"/>
    <property type="match status" value="1"/>
</dbReference>
<dbReference type="SUPFAM" id="SSF54001">
    <property type="entry name" value="Cysteine proteinases"/>
    <property type="match status" value="1"/>
</dbReference>
<keyword evidence="5 6" id="KW-0788">Thiol protease</keyword>
<dbReference type="SMART" id="SM00213">
    <property type="entry name" value="UBQ"/>
    <property type="match status" value="1"/>
</dbReference>
<evidence type="ECO:0000256" key="5">
    <source>
        <dbReference type="ARBA" id="ARBA00022807"/>
    </source>
</evidence>
<evidence type="ECO:0000256" key="4">
    <source>
        <dbReference type="ARBA" id="ARBA00022801"/>
    </source>
</evidence>
<evidence type="ECO:0000256" key="2">
    <source>
        <dbReference type="ARBA" id="ARBA00022670"/>
    </source>
</evidence>
<sequence length="557" mass="60975">MPTFSVKIKHAGKVLEDFPLNTDAPPSVFKQIIYERTGVPTDRMKVMIKGGVLKDDSNWDKVSPKEGQIFMVIGAAGELPKPPERPIMFLEDMDDNGIASHEMPCGLKNLGNTCYMNACLQVMRTIPELQQSLRNSAATPAGSALEGNADLVNKLRLMFSGMSSSGFGPVYTPMSFLASLRQAVPQFGELARQGKGGMSGYAQQDAEECWTQIFNALKALPGNFVEHFMLGEMRRELKCDEAAEEEPTLTFEKVLKLECNITASTSYMHTGILEALDQKIEKTSPSLGREAVYTQRSRLSRIPVNLTIHMVRFAWKKDIRQKAKIMRKVKFPLEFDALDLCTDELKQKLLPVNTRLKEIARDRCERAKVRKRTKPAAAAGPSTIADVEMADARGAVAAGGPASPVLLQAPAPAGAEPPTADAVIAAALPSADKGKGVEGGALEPEEEYRKREIAELSALVPDDVRSDEGTSFTGLYELVGIVTHKGAAADSGHYMAYIRQRALRNSDSDAIPDEDDEDWYKFDDDKVSVFPKEKLSTLDGGGEDSSAYVLLYRSVGF</sequence>
<dbReference type="Gene3D" id="3.10.20.90">
    <property type="entry name" value="Phosphatidylinositol 3-kinase Catalytic Subunit, Chain A, domain 1"/>
    <property type="match status" value="1"/>
</dbReference>
<keyword evidence="2 6" id="KW-0645">Protease</keyword>
<dbReference type="Pfam" id="PF00443">
    <property type="entry name" value="UCH"/>
    <property type="match status" value="1"/>
</dbReference>
<gene>
    <name evidence="9" type="ORF">EW145_g4618</name>
</gene>
<dbReference type="PANTHER" id="PTHR43982">
    <property type="entry name" value="UBIQUITIN CARBOXYL-TERMINAL HYDROLASE"/>
    <property type="match status" value="1"/>
</dbReference>
<evidence type="ECO:0000256" key="6">
    <source>
        <dbReference type="RuleBase" id="RU366025"/>
    </source>
</evidence>
<dbReference type="AlphaFoldDB" id="A0A4S4L2T4"/>
<dbReference type="PROSITE" id="PS50053">
    <property type="entry name" value="UBIQUITIN_2"/>
    <property type="match status" value="1"/>
</dbReference>
<dbReference type="InterPro" id="IPR000626">
    <property type="entry name" value="Ubiquitin-like_dom"/>
</dbReference>
<dbReference type="Proteomes" id="UP000308199">
    <property type="component" value="Unassembled WGS sequence"/>
</dbReference>
<dbReference type="OrthoDB" id="333239at2759"/>